<name>A0ACB7SU53_HYAAI</name>
<protein>
    <submittedName>
        <fullName evidence="1">Uncharacterized protein</fullName>
    </submittedName>
</protein>
<evidence type="ECO:0000313" key="2">
    <source>
        <dbReference type="Proteomes" id="UP000821845"/>
    </source>
</evidence>
<dbReference type="Proteomes" id="UP000821845">
    <property type="component" value="Chromosome 2"/>
</dbReference>
<gene>
    <name evidence="1" type="ORF">HPB50_007137</name>
</gene>
<proteinExistence type="predicted"/>
<evidence type="ECO:0000313" key="1">
    <source>
        <dbReference type="EMBL" id="KAH6938130.1"/>
    </source>
</evidence>
<sequence length="165" mass="19158">MDDGALLRTLQHRYIATGPRPEYRDYPHQEVTEMDADITEAEVRAAIIGIRRNTTPGADGIHYTALRNLDDQAIQQLTNFYNQHWKNGTLPQEWRHADITLIPKPGKPLSLQNLRPISLTSCVGILFEHVVLMRLQDYLEAREFFPNTMFGYRKKYVYTRHTSTT</sequence>
<accession>A0ACB7SU53</accession>
<keyword evidence="2" id="KW-1185">Reference proteome</keyword>
<reference evidence="1" key="1">
    <citation type="submission" date="2020-05" db="EMBL/GenBank/DDBJ databases">
        <title>Large-scale comparative analyses of tick genomes elucidate their genetic diversity and vector capacities.</title>
        <authorList>
            <person name="Jia N."/>
            <person name="Wang J."/>
            <person name="Shi W."/>
            <person name="Du L."/>
            <person name="Sun Y."/>
            <person name="Zhan W."/>
            <person name="Jiang J."/>
            <person name="Wang Q."/>
            <person name="Zhang B."/>
            <person name="Ji P."/>
            <person name="Sakyi L.B."/>
            <person name="Cui X."/>
            <person name="Yuan T."/>
            <person name="Jiang B."/>
            <person name="Yang W."/>
            <person name="Lam T.T.-Y."/>
            <person name="Chang Q."/>
            <person name="Ding S."/>
            <person name="Wang X."/>
            <person name="Zhu J."/>
            <person name="Ruan X."/>
            <person name="Zhao L."/>
            <person name="Wei J."/>
            <person name="Que T."/>
            <person name="Du C."/>
            <person name="Cheng J."/>
            <person name="Dai P."/>
            <person name="Han X."/>
            <person name="Huang E."/>
            <person name="Gao Y."/>
            <person name="Liu J."/>
            <person name="Shao H."/>
            <person name="Ye R."/>
            <person name="Li L."/>
            <person name="Wei W."/>
            <person name="Wang X."/>
            <person name="Wang C."/>
            <person name="Yang T."/>
            <person name="Huo Q."/>
            <person name="Li W."/>
            <person name="Guo W."/>
            <person name="Chen H."/>
            <person name="Zhou L."/>
            <person name="Ni X."/>
            <person name="Tian J."/>
            <person name="Zhou Y."/>
            <person name="Sheng Y."/>
            <person name="Liu T."/>
            <person name="Pan Y."/>
            <person name="Xia L."/>
            <person name="Li J."/>
            <person name="Zhao F."/>
            <person name="Cao W."/>
        </authorList>
    </citation>
    <scope>NUCLEOTIDE SEQUENCE</scope>
    <source>
        <strain evidence="1">Hyas-2018</strain>
    </source>
</reference>
<dbReference type="EMBL" id="CM023482">
    <property type="protein sequence ID" value="KAH6938130.1"/>
    <property type="molecule type" value="Genomic_DNA"/>
</dbReference>
<comment type="caution">
    <text evidence="1">The sequence shown here is derived from an EMBL/GenBank/DDBJ whole genome shotgun (WGS) entry which is preliminary data.</text>
</comment>
<organism evidence="1 2">
    <name type="scientific">Hyalomma asiaticum</name>
    <name type="common">Tick</name>
    <dbReference type="NCBI Taxonomy" id="266040"/>
    <lineage>
        <taxon>Eukaryota</taxon>
        <taxon>Metazoa</taxon>
        <taxon>Ecdysozoa</taxon>
        <taxon>Arthropoda</taxon>
        <taxon>Chelicerata</taxon>
        <taxon>Arachnida</taxon>
        <taxon>Acari</taxon>
        <taxon>Parasitiformes</taxon>
        <taxon>Ixodida</taxon>
        <taxon>Ixodoidea</taxon>
        <taxon>Ixodidae</taxon>
        <taxon>Hyalomminae</taxon>
        <taxon>Hyalomma</taxon>
    </lineage>
</organism>